<dbReference type="AlphaFoldDB" id="A0A9D9GXP5"/>
<dbReference type="InterPro" id="IPR025202">
    <property type="entry name" value="PLD-like_dom"/>
</dbReference>
<dbReference type="Gene3D" id="3.30.870.10">
    <property type="entry name" value="Endonuclease Chain A"/>
    <property type="match status" value="2"/>
</dbReference>
<keyword evidence="4 12" id="KW-0808">Transferase</keyword>
<feature type="active site" evidence="12">
    <location>
        <position position="228"/>
    </location>
</feature>
<dbReference type="InterPro" id="IPR001736">
    <property type="entry name" value="PLipase_D/transphosphatidylase"/>
</dbReference>
<dbReference type="Pfam" id="PF13396">
    <property type="entry name" value="PLDc_N"/>
    <property type="match status" value="1"/>
</dbReference>
<feature type="active site" evidence="12">
    <location>
        <position position="230"/>
    </location>
</feature>
<dbReference type="NCBIfam" id="TIGR04265">
    <property type="entry name" value="bac_cardiolipin"/>
    <property type="match status" value="1"/>
</dbReference>
<keyword evidence="11 12" id="KW-1208">Phospholipid metabolism</keyword>
<keyword evidence="2 12" id="KW-1003">Cell membrane</keyword>
<proteinExistence type="inferred from homology"/>
<evidence type="ECO:0000256" key="5">
    <source>
        <dbReference type="ARBA" id="ARBA00022692"/>
    </source>
</evidence>
<comment type="caution">
    <text evidence="15">The sequence shown here is derived from an EMBL/GenBank/DDBJ whole genome shotgun (WGS) entry which is preliminary data.</text>
</comment>
<comment type="similarity">
    <text evidence="12">Belongs to the phospholipase D family. Cardiolipin synthase subfamily.</text>
</comment>
<keyword evidence="9 12" id="KW-0472">Membrane</keyword>
<keyword evidence="7 12" id="KW-1133">Transmembrane helix</keyword>
<evidence type="ECO:0000256" key="9">
    <source>
        <dbReference type="ARBA" id="ARBA00023136"/>
    </source>
</evidence>
<feature type="domain" description="PLD phosphodiesterase" evidence="14">
    <location>
        <begin position="407"/>
        <end position="434"/>
    </location>
</feature>
<comment type="function">
    <text evidence="12">Catalyzes the reversible phosphatidyl group transfer from one phosphatidylglycerol molecule to another to form cardiolipin (CL) (diphosphatidylglycerol) and glycerol.</text>
</comment>
<dbReference type="InterPro" id="IPR022924">
    <property type="entry name" value="Cardiolipin_synthase"/>
</dbReference>
<comment type="catalytic activity">
    <reaction evidence="12">
        <text>2 a 1,2-diacyl-sn-glycero-3-phospho-(1'-sn-glycerol) = a cardiolipin + glycerol</text>
        <dbReference type="Rhea" id="RHEA:31451"/>
        <dbReference type="ChEBI" id="CHEBI:17754"/>
        <dbReference type="ChEBI" id="CHEBI:62237"/>
        <dbReference type="ChEBI" id="CHEBI:64716"/>
    </reaction>
</comment>
<accession>A0A9D9GXP5</accession>
<evidence type="ECO:0000256" key="8">
    <source>
        <dbReference type="ARBA" id="ARBA00023098"/>
    </source>
</evidence>
<dbReference type="SMART" id="SM00155">
    <property type="entry name" value="PLDc"/>
    <property type="match status" value="2"/>
</dbReference>
<gene>
    <name evidence="15" type="primary">cls</name>
    <name evidence="15" type="ORF">IAC68_01515</name>
</gene>
<keyword evidence="5 12" id="KW-0812">Transmembrane</keyword>
<dbReference type="InterPro" id="IPR027379">
    <property type="entry name" value="CLS_N"/>
</dbReference>
<dbReference type="Pfam" id="PF13091">
    <property type="entry name" value="PLDc_2"/>
    <property type="match status" value="2"/>
</dbReference>
<dbReference type="HAMAP" id="MF_01916">
    <property type="entry name" value="Cardiolipin_synth_Cls"/>
    <property type="match status" value="1"/>
</dbReference>
<feature type="active site" evidence="12">
    <location>
        <position position="414"/>
    </location>
</feature>
<evidence type="ECO:0000259" key="14">
    <source>
        <dbReference type="PROSITE" id="PS50035"/>
    </source>
</evidence>
<feature type="active site" evidence="12">
    <location>
        <position position="235"/>
    </location>
</feature>
<dbReference type="PANTHER" id="PTHR21248">
    <property type="entry name" value="CARDIOLIPIN SYNTHASE"/>
    <property type="match status" value="1"/>
</dbReference>
<feature type="transmembrane region" description="Helical" evidence="12">
    <location>
        <begin position="12"/>
        <end position="30"/>
    </location>
</feature>
<evidence type="ECO:0000256" key="7">
    <source>
        <dbReference type="ARBA" id="ARBA00022989"/>
    </source>
</evidence>
<reference evidence="15" key="1">
    <citation type="submission" date="2020-10" db="EMBL/GenBank/DDBJ databases">
        <authorList>
            <person name="Gilroy R."/>
        </authorList>
    </citation>
    <scope>NUCLEOTIDE SEQUENCE</scope>
    <source>
        <strain evidence="15">15467</strain>
    </source>
</reference>
<feature type="active site" evidence="12">
    <location>
        <position position="412"/>
    </location>
</feature>
<dbReference type="EC" id="2.7.8.-" evidence="12 13"/>
<dbReference type="GO" id="GO:0008808">
    <property type="term" value="F:cardiolipin synthase activity"/>
    <property type="evidence" value="ECO:0007669"/>
    <property type="project" value="UniProtKB-UniRule"/>
</dbReference>
<keyword evidence="10 12" id="KW-0594">Phospholipid biosynthesis</keyword>
<evidence type="ECO:0000256" key="3">
    <source>
        <dbReference type="ARBA" id="ARBA00022516"/>
    </source>
</evidence>
<evidence type="ECO:0000256" key="11">
    <source>
        <dbReference type="ARBA" id="ARBA00023264"/>
    </source>
</evidence>
<evidence type="ECO:0000256" key="10">
    <source>
        <dbReference type="ARBA" id="ARBA00023209"/>
    </source>
</evidence>
<dbReference type="PANTHER" id="PTHR21248:SF22">
    <property type="entry name" value="PHOSPHOLIPASE D"/>
    <property type="match status" value="1"/>
</dbReference>
<dbReference type="InterPro" id="IPR030874">
    <property type="entry name" value="Cardiolipin_synth_Firmi"/>
</dbReference>
<keyword evidence="8 12" id="KW-0443">Lipid metabolism</keyword>
<keyword evidence="6" id="KW-0677">Repeat</keyword>
<dbReference type="GO" id="GO:0032049">
    <property type="term" value="P:cardiolipin biosynthetic process"/>
    <property type="evidence" value="ECO:0007669"/>
    <property type="project" value="UniProtKB-UniRule"/>
</dbReference>
<comment type="subcellular location">
    <subcellularLocation>
        <location evidence="1 12">Cell membrane</location>
        <topology evidence="1 12">Multi-pass membrane protein</topology>
    </subcellularLocation>
</comment>
<evidence type="ECO:0000256" key="12">
    <source>
        <dbReference type="HAMAP-Rule" id="MF_01916"/>
    </source>
</evidence>
<sequence>MWQGNTWQIISVVLYIMNMVLAIFISTALILKKQDPVKTLSWVMVLILLPYIGILLYAFVGQNFRKKKIYSRKGIADYNLRKKTSAKQLETLKASPEQLGNELLPFKKIIFQNLKNSHTVLDNNYSIEFFFSGVSALDAMYRAIEEAKNHIHLQSYIIENDLTGNRFKDLLVKKAKEGLEVMVMYDGVGSIGLKKNFINELKNGSVEVIPFAPVRIFMPTSKLNYRNHRKILVVDGTTGFIGGVNIADRYYYGTSEGDWHDTHIKITGTSVFSLQACFMMDRHFAMNRRFRFKRKYYPELKLKEGEAHIVKNNIYSQIISSGPDSDWASIMQCYFSAITSAQSHIYIVSPYFTPCESILNAIKIAALSDIDVRIMLPEKSDTKLVQYGTMSFVGELLDAGVRIYLFKNGFNHSKVISIDGNMSIVGSANMDVRSFEHNFEIMAVIYNRQCADTIEKKFIEDTRYCDLINMNKWKRRGKLEKVKESFARLLSPLL</sequence>
<dbReference type="CDD" id="cd09112">
    <property type="entry name" value="PLDc_CLS_2"/>
    <property type="match status" value="1"/>
</dbReference>
<feature type="active site" evidence="12">
    <location>
        <position position="419"/>
    </location>
</feature>
<evidence type="ECO:0000256" key="1">
    <source>
        <dbReference type="ARBA" id="ARBA00004651"/>
    </source>
</evidence>
<dbReference type="Proteomes" id="UP000823635">
    <property type="component" value="Unassembled WGS sequence"/>
</dbReference>
<evidence type="ECO:0000256" key="13">
    <source>
        <dbReference type="NCBIfam" id="TIGR04265"/>
    </source>
</evidence>
<dbReference type="EMBL" id="JADINB010000035">
    <property type="protein sequence ID" value="MBO8428599.1"/>
    <property type="molecule type" value="Genomic_DNA"/>
</dbReference>
<dbReference type="SUPFAM" id="SSF56024">
    <property type="entry name" value="Phospholipase D/nuclease"/>
    <property type="match status" value="2"/>
</dbReference>
<evidence type="ECO:0000256" key="4">
    <source>
        <dbReference type="ARBA" id="ARBA00022679"/>
    </source>
</evidence>
<name>A0A9D9GXP5_9BACT</name>
<dbReference type="GO" id="GO:0005886">
    <property type="term" value="C:plasma membrane"/>
    <property type="evidence" value="ECO:0007669"/>
    <property type="project" value="UniProtKB-SubCell"/>
</dbReference>
<evidence type="ECO:0000256" key="6">
    <source>
        <dbReference type="ARBA" id="ARBA00022737"/>
    </source>
</evidence>
<organism evidence="15 16">
    <name type="scientific">Candidatus Egerieousia excrementavium</name>
    <dbReference type="NCBI Taxonomy" id="2840778"/>
    <lineage>
        <taxon>Bacteria</taxon>
        <taxon>Pseudomonadati</taxon>
        <taxon>Bacteroidota</taxon>
        <taxon>Bacteroidia</taxon>
        <taxon>Bacteroidales</taxon>
        <taxon>Candidatus Egerieousia</taxon>
    </lineage>
</organism>
<keyword evidence="3 12" id="KW-0444">Lipid biosynthesis</keyword>
<feature type="transmembrane region" description="Helical" evidence="12">
    <location>
        <begin position="42"/>
        <end position="60"/>
    </location>
</feature>
<evidence type="ECO:0000313" key="16">
    <source>
        <dbReference type="Proteomes" id="UP000823635"/>
    </source>
</evidence>
<evidence type="ECO:0000313" key="15">
    <source>
        <dbReference type="EMBL" id="MBO8428599.1"/>
    </source>
</evidence>
<dbReference type="CDD" id="cd09110">
    <property type="entry name" value="PLDc_CLS_1"/>
    <property type="match status" value="1"/>
</dbReference>
<evidence type="ECO:0000256" key="2">
    <source>
        <dbReference type="ARBA" id="ARBA00022475"/>
    </source>
</evidence>
<protein>
    <recommendedName>
        <fullName evidence="12 13">Cardiolipin synthase</fullName>
        <shortName evidence="12">CL synthase</shortName>
        <ecNumber evidence="12 13">2.7.8.-</ecNumber>
    </recommendedName>
</protein>
<reference evidence="15" key="2">
    <citation type="journal article" date="2021" name="PeerJ">
        <title>Extensive microbial diversity within the chicken gut microbiome revealed by metagenomics and culture.</title>
        <authorList>
            <person name="Gilroy R."/>
            <person name="Ravi A."/>
            <person name="Getino M."/>
            <person name="Pursley I."/>
            <person name="Horton D.L."/>
            <person name="Alikhan N.F."/>
            <person name="Baker D."/>
            <person name="Gharbi K."/>
            <person name="Hall N."/>
            <person name="Watson M."/>
            <person name="Adriaenssens E.M."/>
            <person name="Foster-Nyarko E."/>
            <person name="Jarju S."/>
            <person name="Secka A."/>
            <person name="Antonio M."/>
            <person name="Oren A."/>
            <person name="Chaudhuri R.R."/>
            <person name="La Ragione R."/>
            <person name="Hildebrand F."/>
            <person name="Pallen M.J."/>
        </authorList>
    </citation>
    <scope>NUCLEOTIDE SEQUENCE</scope>
    <source>
        <strain evidence="15">15467</strain>
    </source>
</reference>
<feature type="domain" description="PLD phosphodiesterase" evidence="14">
    <location>
        <begin position="223"/>
        <end position="250"/>
    </location>
</feature>
<dbReference type="PROSITE" id="PS50035">
    <property type="entry name" value="PLD"/>
    <property type="match status" value="2"/>
</dbReference>